<feature type="transmembrane region" description="Helical" evidence="2">
    <location>
        <begin position="324"/>
        <end position="342"/>
    </location>
</feature>
<feature type="transmembrane region" description="Helical" evidence="2">
    <location>
        <begin position="263"/>
        <end position="284"/>
    </location>
</feature>
<dbReference type="Gene3D" id="1.10.3730.20">
    <property type="match status" value="1"/>
</dbReference>
<reference evidence="4" key="1">
    <citation type="submission" date="2019-06" db="EMBL/GenBank/DDBJ databases">
        <authorList>
            <person name="Zheng W."/>
        </authorList>
    </citation>
    <scope>NUCLEOTIDE SEQUENCE</scope>
    <source>
        <strain evidence="4">QDHG01</strain>
    </source>
</reference>
<proteinExistence type="predicted"/>
<evidence type="ECO:0000256" key="2">
    <source>
        <dbReference type="SAM" id="Phobius"/>
    </source>
</evidence>
<dbReference type="GO" id="GO:0016020">
    <property type="term" value="C:membrane"/>
    <property type="evidence" value="ECO:0007669"/>
    <property type="project" value="InterPro"/>
</dbReference>
<dbReference type="Pfam" id="PF00892">
    <property type="entry name" value="EamA"/>
    <property type="match status" value="1"/>
</dbReference>
<feature type="transmembrane region" description="Helical" evidence="2">
    <location>
        <begin position="348"/>
        <end position="367"/>
    </location>
</feature>
<evidence type="ECO:0000256" key="1">
    <source>
        <dbReference type="SAM" id="MobiDB-lite"/>
    </source>
</evidence>
<name>A0A8J8NMH0_HALGN</name>
<feature type="transmembrane region" description="Helical" evidence="2">
    <location>
        <begin position="50"/>
        <end position="69"/>
    </location>
</feature>
<feature type="transmembrane region" description="Helical" evidence="2">
    <location>
        <begin position="229"/>
        <end position="251"/>
    </location>
</feature>
<keyword evidence="2" id="KW-1133">Transmembrane helix</keyword>
<feature type="transmembrane region" description="Helical" evidence="2">
    <location>
        <begin position="81"/>
        <end position="100"/>
    </location>
</feature>
<evidence type="ECO:0000313" key="5">
    <source>
        <dbReference type="Proteomes" id="UP000785679"/>
    </source>
</evidence>
<sequence>MLRQDSTQDDKDIRQPLLTNHQTSNQNDSETGINNTSQEIEATEKKENKLWIPLTIIATVLFTVCNSAFSKVSSMGAVGQLYLGPGPFLCGIVFFSYQMVQEKRKNGRCSVDMNLKGPHGSGVKWWNVVGQLGYSFNYITIQFMVLTTFALCFQAGLNAGIVTTIWSITPLFSAFFDKIIFGQKLATRHLIGVICLVISAAAISLSGVLSSKEDPAKESVVNPTASTLLPVLFALATPIFFTSNGLLMKYLTGPKRGFDSFKLSFAAYCFVGFILSIFLLHLAISSPETFNIEMLWIGLFGSIVNTIGIVLYGKAVSIGPFGPVSALSCIQSIMFSFAQAFVLQSIPMPLELIGSFIGIMGALVLTIPEQMRAILEKIAPCFVQRSKWSDPKPQGKNNAIN</sequence>
<dbReference type="InterPro" id="IPR000620">
    <property type="entry name" value="EamA_dom"/>
</dbReference>
<feature type="region of interest" description="Disordered" evidence="1">
    <location>
        <begin position="1"/>
        <end position="40"/>
    </location>
</feature>
<organism evidence="4 5">
    <name type="scientific">Halteria grandinella</name>
    <dbReference type="NCBI Taxonomy" id="5974"/>
    <lineage>
        <taxon>Eukaryota</taxon>
        <taxon>Sar</taxon>
        <taxon>Alveolata</taxon>
        <taxon>Ciliophora</taxon>
        <taxon>Intramacronucleata</taxon>
        <taxon>Spirotrichea</taxon>
        <taxon>Stichotrichia</taxon>
        <taxon>Sporadotrichida</taxon>
        <taxon>Halteriidae</taxon>
        <taxon>Halteria</taxon>
    </lineage>
</organism>
<keyword evidence="2" id="KW-0472">Membrane</keyword>
<comment type="caution">
    <text evidence="4">The sequence shown here is derived from an EMBL/GenBank/DDBJ whole genome shotgun (WGS) entry which is preliminary data.</text>
</comment>
<evidence type="ECO:0000259" key="3">
    <source>
        <dbReference type="Pfam" id="PF00892"/>
    </source>
</evidence>
<dbReference type="InterPro" id="IPR037185">
    <property type="entry name" value="EmrE-like"/>
</dbReference>
<dbReference type="EMBL" id="RRYP01011054">
    <property type="protein sequence ID" value="TNV77986.1"/>
    <property type="molecule type" value="Genomic_DNA"/>
</dbReference>
<feature type="transmembrane region" description="Helical" evidence="2">
    <location>
        <begin position="157"/>
        <end position="177"/>
    </location>
</feature>
<protein>
    <recommendedName>
        <fullName evidence="3">EamA domain-containing protein</fullName>
    </recommendedName>
</protein>
<feature type="transmembrane region" description="Helical" evidence="2">
    <location>
        <begin position="132"/>
        <end position="151"/>
    </location>
</feature>
<keyword evidence="2" id="KW-0812">Transmembrane</keyword>
<keyword evidence="5" id="KW-1185">Reference proteome</keyword>
<feature type="compositionally biased region" description="Basic and acidic residues" evidence="1">
    <location>
        <begin position="1"/>
        <end position="14"/>
    </location>
</feature>
<dbReference type="Proteomes" id="UP000785679">
    <property type="component" value="Unassembled WGS sequence"/>
</dbReference>
<accession>A0A8J8NMH0</accession>
<feature type="domain" description="EamA" evidence="3">
    <location>
        <begin position="230"/>
        <end position="366"/>
    </location>
</feature>
<feature type="transmembrane region" description="Helical" evidence="2">
    <location>
        <begin position="189"/>
        <end position="209"/>
    </location>
</feature>
<dbReference type="AlphaFoldDB" id="A0A8J8NMH0"/>
<gene>
    <name evidence="4" type="ORF">FGO68_gene9020</name>
</gene>
<feature type="compositionally biased region" description="Polar residues" evidence="1">
    <location>
        <begin position="17"/>
        <end position="40"/>
    </location>
</feature>
<dbReference type="OrthoDB" id="322581at2759"/>
<feature type="transmembrane region" description="Helical" evidence="2">
    <location>
        <begin position="290"/>
        <end position="312"/>
    </location>
</feature>
<evidence type="ECO:0000313" key="4">
    <source>
        <dbReference type="EMBL" id="TNV77986.1"/>
    </source>
</evidence>
<dbReference type="SUPFAM" id="SSF103481">
    <property type="entry name" value="Multidrug resistance efflux transporter EmrE"/>
    <property type="match status" value="2"/>
</dbReference>